<evidence type="ECO:0000256" key="1">
    <source>
        <dbReference type="ARBA" id="ARBA00004127"/>
    </source>
</evidence>
<dbReference type="Proteomes" id="UP000187406">
    <property type="component" value="Unassembled WGS sequence"/>
</dbReference>
<dbReference type="STRING" id="3775.A0A1Q3BSZ0"/>
<dbReference type="EMBL" id="BDDD01000868">
    <property type="protein sequence ID" value="GAV71058.1"/>
    <property type="molecule type" value="Genomic_DNA"/>
</dbReference>
<dbReference type="PANTHER" id="PTHR24093">
    <property type="entry name" value="CATION TRANSPORTING ATPASE"/>
    <property type="match status" value="1"/>
</dbReference>
<dbReference type="OrthoDB" id="3352408at2759"/>
<dbReference type="GO" id="GO:0016787">
    <property type="term" value="F:hydrolase activity"/>
    <property type="evidence" value="ECO:0007669"/>
    <property type="project" value="UniProtKB-KW"/>
</dbReference>
<dbReference type="PANTHER" id="PTHR24093:SF369">
    <property type="entry name" value="CALCIUM-TRANSPORTING ATPASE"/>
    <property type="match status" value="1"/>
</dbReference>
<proteinExistence type="predicted"/>
<comment type="caution">
    <text evidence="3">The sequence shown here is derived from an EMBL/GenBank/DDBJ whole genome shotgun (WGS) entry which is preliminary data.</text>
</comment>
<evidence type="ECO:0000313" key="3">
    <source>
        <dbReference type="EMBL" id="GAV71058.1"/>
    </source>
</evidence>
<dbReference type="Gene3D" id="3.40.1110.10">
    <property type="entry name" value="Calcium-transporting ATPase, cytoplasmic domain N"/>
    <property type="match status" value="1"/>
</dbReference>
<keyword evidence="3" id="KW-0378">Hydrolase</keyword>
<name>A0A1Q3BSZ0_CEPFO</name>
<dbReference type="InParanoid" id="A0A1Q3BSZ0"/>
<accession>A0A1Q3BSZ0</accession>
<sequence>MATGSLRRVAIAYRTYEDEKVPDNEEELSRWELPNDELVLLAIIGIKDPCQPGVRGAVELCQNAGVKVCMVTGDNLQTARAITLKCRILKSGEEAAEPNLIEGVVFRALSDTEKEETVEKISR</sequence>
<dbReference type="GO" id="GO:0000166">
    <property type="term" value="F:nucleotide binding"/>
    <property type="evidence" value="ECO:0007669"/>
    <property type="project" value="InterPro"/>
</dbReference>
<gene>
    <name evidence="3" type="ORF">CFOL_v3_14552</name>
</gene>
<evidence type="ECO:0000256" key="2">
    <source>
        <dbReference type="ARBA" id="ARBA00022842"/>
    </source>
</evidence>
<dbReference type="InterPro" id="IPR023214">
    <property type="entry name" value="HAD_sf"/>
</dbReference>
<keyword evidence="4" id="KW-1185">Reference proteome</keyword>
<dbReference type="GO" id="GO:0005388">
    <property type="term" value="F:P-type calcium transporter activity"/>
    <property type="evidence" value="ECO:0007669"/>
    <property type="project" value="TreeGrafter"/>
</dbReference>
<dbReference type="Gene3D" id="3.40.50.1000">
    <property type="entry name" value="HAD superfamily/HAD-like"/>
    <property type="match status" value="1"/>
</dbReference>
<dbReference type="GO" id="GO:0005886">
    <property type="term" value="C:plasma membrane"/>
    <property type="evidence" value="ECO:0007669"/>
    <property type="project" value="TreeGrafter"/>
</dbReference>
<dbReference type="InterPro" id="IPR036412">
    <property type="entry name" value="HAD-like_sf"/>
</dbReference>
<evidence type="ECO:0000313" key="4">
    <source>
        <dbReference type="Proteomes" id="UP000187406"/>
    </source>
</evidence>
<keyword evidence="2" id="KW-0460">Magnesium</keyword>
<dbReference type="InterPro" id="IPR023299">
    <property type="entry name" value="ATPase_P-typ_cyto_dom_N"/>
</dbReference>
<dbReference type="SUPFAM" id="SSF56784">
    <property type="entry name" value="HAD-like"/>
    <property type="match status" value="1"/>
</dbReference>
<comment type="subcellular location">
    <subcellularLocation>
        <location evidence="1">Endomembrane system</location>
        <topology evidence="1">Multi-pass membrane protein</topology>
    </subcellularLocation>
</comment>
<organism evidence="3 4">
    <name type="scientific">Cephalotus follicularis</name>
    <name type="common">Albany pitcher plant</name>
    <dbReference type="NCBI Taxonomy" id="3775"/>
    <lineage>
        <taxon>Eukaryota</taxon>
        <taxon>Viridiplantae</taxon>
        <taxon>Streptophyta</taxon>
        <taxon>Embryophyta</taxon>
        <taxon>Tracheophyta</taxon>
        <taxon>Spermatophyta</taxon>
        <taxon>Magnoliopsida</taxon>
        <taxon>eudicotyledons</taxon>
        <taxon>Gunneridae</taxon>
        <taxon>Pentapetalae</taxon>
        <taxon>rosids</taxon>
        <taxon>fabids</taxon>
        <taxon>Oxalidales</taxon>
        <taxon>Cephalotaceae</taxon>
        <taxon>Cephalotus</taxon>
    </lineage>
</organism>
<dbReference type="SUPFAM" id="SSF81660">
    <property type="entry name" value="Metal cation-transporting ATPase, ATP-binding domain N"/>
    <property type="match status" value="1"/>
</dbReference>
<dbReference type="AlphaFoldDB" id="A0A1Q3BSZ0"/>
<dbReference type="GO" id="GO:0012505">
    <property type="term" value="C:endomembrane system"/>
    <property type="evidence" value="ECO:0007669"/>
    <property type="project" value="UniProtKB-SubCell"/>
</dbReference>
<protein>
    <submittedName>
        <fullName evidence="3">Hydrolase domain-containing protein</fullName>
    </submittedName>
</protein>
<reference evidence="4" key="1">
    <citation type="submission" date="2016-04" db="EMBL/GenBank/DDBJ databases">
        <title>Cephalotus genome sequencing.</title>
        <authorList>
            <person name="Fukushima K."/>
            <person name="Hasebe M."/>
            <person name="Fang X."/>
        </authorList>
    </citation>
    <scope>NUCLEOTIDE SEQUENCE [LARGE SCALE GENOMIC DNA]</scope>
    <source>
        <strain evidence="4">cv. St1</strain>
    </source>
</reference>